<comment type="subcellular location">
    <subcellularLocation>
        <location evidence="1">Virion</location>
    </subcellularLocation>
</comment>
<evidence type="ECO:0000313" key="4">
    <source>
        <dbReference type="EMBL" id="KAA3527055.1"/>
    </source>
</evidence>
<evidence type="ECO:0000256" key="2">
    <source>
        <dbReference type="ARBA" id="ARBA00022612"/>
    </source>
</evidence>
<sequence length="552" mass="62839">MDSRAETLIQIGSRLFSKKRTLDSLNQEIAERFFPMRADFTRSVQLGNDFALNVMDSYPVQARETLSNLPNAVLRQGDWFSVKTGDEDTDQNPVNAVWFDKAAKDLRRIVYNRRANFISAMNEADHDWVTFGNRVSSVEESSDRTHFVYRYWHLKDCAWLENADGAVDNMHRQMKMTTRNMVKKWGDKVDPQIRNCVSKEPDKEWEIRHIVIPTDEMYGDDRTSMQKYKRFPFLSLYVDVANNKVLAEGGLPCFNYVVSRWRKVSPFQYGFSPATINSLPDNRMLQQLAMIILETGEKALDPPMIGKGEIFRDGLNAYAGGLTYVDLEADERLQDVFQTIPFGNNFQIGLEMKQDIRQLISEAFLLNKINLPDTREMTAYETQQRVDEYRRAVLPFFGPYETEVHLPLLDITFQMATHANFLSFADMPEGLASKTDEGKEITFTFESPLATAEGRTMVSAFQETFQIIGAVSQMDPSITKRYDLKKATDDAVRGTGAPADWFVDETQVEQQDQQDEQTGQLQQAAAALQQGAAVGGQVADATLKMREAGLIQ</sequence>
<protein>
    <recommendedName>
        <fullName evidence="6">Bacteriophage head to tail connecting protein</fullName>
    </recommendedName>
</protein>
<reference evidence="4 5" key="1">
    <citation type="submission" date="2018-08" db="EMBL/GenBank/DDBJ databases">
        <title>Genome sequencing of Agrobacterium vitis strain ICMP 10754.</title>
        <authorList>
            <person name="Visnovsky S.B."/>
            <person name="Pitman A.R."/>
        </authorList>
    </citation>
    <scope>NUCLEOTIDE SEQUENCE [LARGE SCALE GENOMIC DNA]</scope>
    <source>
        <strain evidence="4 5">ICMP 10754</strain>
    </source>
</reference>
<proteinExistence type="predicted"/>
<keyword evidence="2" id="KW-1188">Viral release from host cell</keyword>
<accession>A0A7J4X5F6</accession>
<dbReference type="InterPro" id="IPR020991">
    <property type="entry name" value="Connector_podovirus"/>
</dbReference>
<comment type="caution">
    <text evidence="4">The sequence shown here is derived from an EMBL/GenBank/DDBJ whole genome shotgun (WGS) entry which is preliminary data.</text>
</comment>
<dbReference type="Pfam" id="PF12236">
    <property type="entry name" value="Head-tail_con"/>
    <property type="match status" value="1"/>
</dbReference>
<keyword evidence="3" id="KW-0231">Viral genome packaging</keyword>
<evidence type="ECO:0008006" key="6">
    <source>
        <dbReference type="Google" id="ProtNLM"/>
    </source>
</evidence>
<dbReference type="EMBL" id="QUSG01000006">
    <property type="protein sequence ID" value="KAA3527055.1"/>
    <property type="molecule type" value="Genomic_DNA"/>
</dbReference>
<evidence type="ECO:0000256" key="1">
    <source>
        <dbReference type="ARBA" id="ARBA00004328"/>
    </source>
</evidence>
<dbReference type="Proteomes" id="UP000436911">
    <property type="component" value="Unassembled WGS sequence"/>
</dbReference>
<organism evidence="4 5">
    <name type="scientific">Agrobacterium vitis</name>
    <name type="common">Rhizobium vitis</name>
    <dbReference type="NCBI Taxonomy" id="373"/>
    <lineage>
        <taxon>Bacteria</taxon>
        <taxon>Pseudomonadati</taxon>
        <taxon>Pseudomonadota</taxon>
        <taxon>Alphaproteobacteria</taxon>
        <taxon>Hyphomicrobiales</taxon>
        <taxon>Rhizobiaceae</taxon>
        <taxon>Rhizobium/Agrobacterium group</taxon>
        <taxon>Agrobacterium</taxon>
    </lineage>
</organism>
<dbReference type="RefSeq" id="WP_149916807.1">
    <property type="nucleotide sequence ID" value="NZ_QUSG01000006.1"/>
</dbReference>
<evidence type="ECO:0000313" key="5">
    <source>
        <dbReference type="Proteomes" id="UP000436911"/>
    </source>
</evidence>
<evidence type="ECO:0000256" key="3">
    <source>
        <dbReference type="ARBA" id="ARBA00023219"/>
    </source>
</evidence>
<name>A0A7J4X5F6_AGRVI</name>
<dbReference type="AlphaFoldDB" id="A0A7J4X5F6"/>
<gene>
    <name evidence="4" type="ORF">DXT89_14060</name>
</gene>